<dbReference type="eggNOG" id="ENOG502S7FM">
    <property type="taxonomic scope" value="Eukaryota"/>
</dbReference>
<dbReference type="InParanoid" id="W2RRX2"/>
<evidence type="ECO:0000313" key="3">
    <source>
        <dbReference type="Proteomes" id="UP000030752"/>
    </source>
</evidence>
<dbReference type="AlphaFoldDB" id="W2RRX2"/>
<name>W2RRX2_CYPE1</name>
<feature type="compositionally biased region" description="Basic and acidic residues" evidence="1">
    <location>
        <begin position="1"/>
        <end position="11"/>
    </location>
</feature>
<dbReference type="VEuPathDB" id="FungiDB:HMPREF1541_06489"/>
<dbReference type="Proteomes" id="UP000030752">
    <property type="component" value="Unassembled WGS sequence"/>
</dbReference>
<dbReference type="EMBL" id="KB822722">
    <property type="protein sequence ID" value="ETN38454.1"/>
    <property type="molecule type" value="Genomic_DNA"/>
</dbReference>
<evidence type="ECO:0000313" key="2">
    <source>
        <dbReference type="EMBL" id="ETN38454.1"/>
    </source>
</evidence>
<dbReference type="RefSeq" id="XP_008719043.1">
    <property type="nucleotide sequence ID" value="XM_008720821.1"/>
</dbReference>
<feature type="region of interest" description="Disordered" evidence="1">
    <location>
        <begin position="1"/>
        <end position="173"/>
    </location>
</feature>
<dbReference type="GeneID" id="19973828"/>
<feature type="compositionally biased region" description="Basic and acidic residues" evidence="1">
    <location>
        <begin position="278"/>
        <end position="290"/>
    </location>
</feature>
<organism evidence="2 3">
    <name type="scientific">Cyphellophora europaea (strain CBS 101466)</name>
    <name type="common">Phialophora europaea</name>
    <dbReference type="NCBI Taxonomy" id="1220924"/>
    <lineage>
        <taxon>Eukaryota</taxon>
        <taxon>Fungi</taxon>
        <taxon>Dikarya</taxon>
        <taxon>Ascomycota</taxon>
        <taxon>Pezizomycotina</taxon>
        <taxon>Eurotiomycetes</taxon>
        <taxon>Chaetothyriomycetidae</taxon>
        <taxon>Chaetothyriales</taxon>
        <taxon>Cyphellophoraceae</taxon>
        <taxon>Cyphellophora</taxon>
    </lineage>
</organism>
<reference evidence="2 3" key="1">
    <citation type="submission" date="2013-03" db="EMBL/GenBank/DDBJ databases">
        <title>The Genome Sequence of Phialophora europaea CBS 101466.</title>
        <authorList>
            <consortium name="The Broad Institute Genomics Platform"/>
            <person name="Cuomo C."/>
            <person name="de Hoog S."/>
            <person name="Gorbushina A."/>
            <person name="Walker B."/>
            <person name="Young S.K."/>
            <person name="Zeng Q."/>
            <person name="Gargeya S."/>
            <person name="Fitzgerald M."/>
            <person name="Haas B."/>
            <person name="Abouelleil A."/>
            <person name="Allen A.W."/>
            <person name="Alvarado L."/>
            <person name="Arachchi H.M."/>
            <person name="Berlin A.M."/>
            <person name="Chapman S.B."/>
            <person name="Gainer-Dewar J."/>
            <person name="Goldberg J."/>
            <person name="Griggs A."/>
            <person name="Gujja S."/>
            <person name="Hansen M."/>
            <person name="Howarth C."/>
            <person name="Imamovic A."/>
            <person name="Ireland A."/>
            <person name="Larimer J."/>
            <person name="McCowan C."/>
            <person name="Murphy C."/>
            <person name="Pearson M."/>
            <person name="Poon T.W."/>
            <person name="Priest M."/>
            <person name="Roberts A."/>
            <person name="Saif S."/>
            <person name="Shea T."/>
            <person name="Sisk P."/>
            <person name="Sykes S."/>
            <person name="Wortman J."/>
            <person name="Nusbaum C."/>
            <person name="Birren B."/>
        </authorList>
    </citation>
    <scope>NUCLEOTIDE SEQUENCE [LARGE SCALE GENOMIC DNA]</scope>
    <source>
        <strain evidence="2 3">CBS 101466</strain>
    </source>
</reference>
<gene>
    <name evidence="2" type="ORF">HMPREF1541_06489</name>
</gene>
<feature type="region of interest" description="Disordered" evidence="1">
    <location>
        <begin position="393"/>
        <end position="413"/>
    </location>
</feature>
<feature type="compositionally biased region" description="Basic and acidic residues" evidence="1">
    <location>
        <begin position="61"/>
        <end position="71"/>
    </location>
</feature>
<feature type="compositionally biased region" description="Pro residues" evidence="1">
    <location>
        <begin position="153"/>
        <end position="164"/>
    </location>
</feature>
<dbReference type="OrthoDB" id="5327145at2759"/>
<accession>W2RRX2</accession>
<sequence>MFAARDQENLVHAHNTTAASKPLNQGIRALHPKTPGPAKTPFRRALNDENKPLTLKGQKTVHKDGPSKLDKNAFVTPAPNRAPLGMKTTNAKGNALKTPAPQQSAKPEKSIKKPSTARRSAKSKIVVAPTEPVHADVLTQEAEDDDEPEYGYAPPPIVELPDPPMEFGYNQDFPQFQGKNMFKGYGEIYCTSPTDENGMSLRKKAEEETRKQWIEEMEREASKPPPMPSLPTEEELDAQVDAMILAGPKQSRVNTVKARSAAAALSKPTASLPSAAMKETKASEQKRKPLDSVGAPSVGRRTPLAVSKGTIGFPKAKPAASIIPKADQLRQKKTAQKPKVDQSQIHPKEFVRLYGQPPEESKMWFRLKEFELLEREVEGAELADELFDTDFFTSGSNDAVDDDDDVFQLPMPE</sequence>
<protein>
    <submittedName>
        <fullName evidence="2">Uncharacterized protein</fullName>
    </submittedName>
</protein>
<feature type="compositionally biased region" description="Polar residues" evidence="1">
    <location>
        <begin position="14"/>
        <end position="23"/>
    </location>
</feature>
<dbReference type="HOGENOM" id="CLU_042952_1_0_1"/>
<keyword evidence="3" id="KW-1185">Reference proteome</keyword>
<feature type="region of interest" description="Disordered" evidence="1">
    <location>
        <begin position="263"/>
        <end position="311"/>
    </location>
</feature>
<proteinExistence type="predicted"/>
<evidence type="ECO:0000256" key="1">
    <source>
        <dbReference type="SAM" id="MobiDB-lite"/>
    </source>
</evidence>